<dbReference type="SMART" id="SM00530">
    <property type="entry name" value="HTH_XRE"/>
    <property type="match status" value="1"/>
</dbReference>
<feature type="repeat" description="TPR" evidence="6">
    <location>
        <begin position="793"/>
        <end position="826"/>
    </location>
</feature>
<dbReference type="GO" id="GO:0003677">
    <property type="term" value="F:DNA binding"/>
    <property type="evidence" value="ECO:0007669"/>
    <property type="project" value="UniProtKB-UniRule"/>
</dbReference>
<dbReference type="GO" id="GO:0006355">
    <property type="term" value="P:regulation of DNA-templated transcription"/>
    <property type="evidence" value="ECO:0007669"/>
    <property type="project" value="InterPro"/>
</dbReference>
<evidence type="ECO:0000256" key="2">
    <source>
        <dbReference type="ARBA" id="ARBA00023012"/>
    </source>
</evidence>
<dbReference type="InterPro" id="IPR051677">
    <property type="entry name" value="AfsR-DnrI-RedD_regulator"/>
</dbReference>
<dbReference type="Pfam" id="PF13176">
    <property type="entry name" value="TPR_7"/>
    <property type="match status" value="1"/>
</dbReference>
<dbReference type="InterPro" id="IPR002182">
    <property type="entry name" value="NB-ARC"/>
</dbReference>
<dbReference type="Gene3D" id="1.10.10.10">
    <property type="entry name" value="Winged helix-like DNA-binding domain superfamily/Winged helix DNA-binding domain"/>
    <property type="match status" value="2"/>
</dbReference>
<dbReference type="GO" id="GO:0000160">
    <property type="term" value="P:phosphorelay signal transduction system"/>
    <property type="evidence" value="ECO:0007669"/>
    <property type="project" value="UniProtKB-KW"/>
</dbReference>
<dbReference type="PRINTS" id="PR00364">
    <property type="entry name" value="DISEASERSIST"/>
</dbReference>
<dbReference type="EMBL" id="SPAZ01000180">
    <property type="protein sequence ID" value="TQE31665.1"/>
    <property type="molecule type" value="Genomic_DNA"/>
</dbReference>
<evidence type="ECO:0000256" key="1">
    <source>
        <dbReference type="ARBA" id="ARBA00005820"/>
    </source>
</evidence>
<dbReference type="AlphaFoldDB" id="A0AAE8W1R8"/>
<keyword evidence="5" id="KW-0804">Transcription</keyword>
<dbReference type="SMART" id="SM01043">
    <property type="entry name" value="BTAD"/>
    <property type="match status" value="1"/>
</dbReference>
<keyword evidence="2" id="KW-0902">Two-component regulatory system</keyword>
<dbReference type="PROSITE" id="PS50005">
    <property type="entry name" value="TPR"/>
    <property type="match status" value="1"/>
</dbReference>
<dbReference type="InterPro" id="IPR036388">
    <property type="entry name" value="WH-like_DNA-bd_sf"/>
</dbReference>
<evidence type="ECO:0000256" key="3">
    <source>
        <dbReference type="ARBA" id="ARBA00023015"/>
    </source>
</evidence>
<evidence type="ECO:0000259" key="9">
    <source>
        <dbReference type="PROSITE" id="PS51755"/>
    </source>
</evidence>
<keyword evidence="4 7" id="KW-0238">DNA-binding</keyword>
<dbReference type="InterPro" id="IPR005158">
    <property type="entry name" value="BTAD"/>
</dbReference>
<feature type="domain" description="HTH cro/C1-type" evidence="8">
    <location>
        <begin position="5"/>
        <end position="60"/>
    </location>
</feature>
<evidence type="ECO:0000313" key="11">
    <source>
        <dbReference type="Proteomes" id="UP000318720"/>
    </source>
</evidence>
<dbReference type="Pfam" id="PF13424">
    <property type="entry name" value="TPR_12"/>
    <property type="match status" value="1"/>
</dbReference>
<dbReference type="InterPro" id="IPR011990">
    <property type="entry name" value="TPR-like_helical_dom_sf"/>
</dbReference>
<dbReference type="Pfam" id="PF01381">
    <property type="entry name" value="HTH_3"/>
    <property type="match status" value="1"/>
</dbReference>
<dbReference type="InterPro" id="IPR016032">
    <property type="entry name" value="Sig_transdc_resp-reg_C-effctor"/>
</dbReference>
<proteinExistence type="inferred from homology"/>
<dbReference type="InterPro" id="IPR001867">
    <property type="entry name" value="OmpR/PhoB-type_DNA-bd"/>
</dbReference>
<dbReference type="GO" id="GO:0043531">
    <property type="term" value="F:ADP binding"/>
    <property type="evidence" value="ECO:0007669"/>
    <property type="project" value="InterPro"/>
</dbReference>
<dbReference type="Proteomes" id="UP000318720">
    <property type="component" value="Unassembled WGS sequence"/>
</dbReference>
<evidence type="ECO:0000256" key="5">
    <source>
        <dbReference type="ARBA" id="ARBA00023163"/>
    </source>
</evidence>
<keyword evidence="3" id="KW-0805">Transcription regulation</keyword>
<gene>
    <name evidence="10" type="ORF">Sipo8835_22285</name>
</gene>
<dbReference type="SMART" id="SM00028">
    <property type="entry name" value="TPR"/>
    <property type="match status" value="6"/>
</dbReference>
<evidence type="ECO:0000256" key="6">
    <source>
        <dbReference type="PROSITE-ProRule" id="PRU00339"/>
    </source>
</evidence>
<dbReference type="PANTHER" id="PTHR35807">
    <property type="entry name" value="TRANSCRIPTIONAL REGULATOR REDD-RELATED"/>
    <property type="match status" value="1"/>
</dbReference>
<sequence length="1160" mass="124235">MGIWLRDRRVQLGLSQAQLAETAGVSTRGIREIERGRAASPRSRSVLRLIAALGLEAATDPGEAPRGGDVLRVAVLGPLTLRVAGETMDVGAAKQRGLLGLLALQPGLSVGRDEIVDVLWDGSPPATCLNLVHTYVARLRRLLAPVNRAGQTSDAVLRRTRTGYLLHLAEGQSDAVEFTELAARASAEGPDEAFRSYAAALRLWRGAVLRDAPHQVREHPSAVALTRLRMSLVQSYADRALELGRPADALPELQQAAALDPLHEGVHARMMLALAASGQQAAALGLFGELRTRLDDQLGVTPGPEATDAHLRVLRMDLPRSPAAASAPATSPVPPALLPYDIPFFTGRDEQLARLDALLFEQGSGICALTGAAGVGKTALAVHWAHRARDHFPDGQLFMDLRGHSPRAAPLRSVEALVRFLLALGVASERIPGTPEAAADLYRTLTAGRRMLVVLDNAVDAEQVRPLLPGGPDCMVLVTSRHRLAGLAVHDGARRLAVDVFGAEESRLLLVRTLGRARVDAEPEAAAELADACGHLPLALRISAANLDHAPRRALKDQADELCEGDRLGLLSVDGDDGSAVRTAFSLSYHALAAPVRRMFRLLALVPGPEIGVEAAAVLTGTTPREATRLLDQLSAAHLLREHRRGRYRYHDLLMLYADERLRLEETRTARESASARLYTWLLAAVNRCARLLYPGTQRMPGADEEPDGAATSQVPLPDLADASAAARWLDVELPGLAATVHRAAAEDHPAAWQLADGLRGCSWTRKHAVDWTAVGEAALAAARRAGQPLAEAAIHNLLGDAHAQQGHMDSAIAHYERLLALAEAADWPDGAATAHNNISTVAQQIGRLRLAAEHLDQAMDIDRRNGLPQGHPVVLGNLAHTLRDLGRLREALDCHRRAKGLLPSLGSRMNQLLNRADLAEVHHLLGEPERARHHLDILLPLAREVGDQDTEAFVLRLAARIRCDTGDLAGALEAARTAAALSDEDGDDHSRATAQLALGGVLLAVGRRDDAATAFEEALAPARERGARDIEARSLLGLASVPVPTDRRRATAALELARRSEYRLVENEALTVLARCALEHGEPAVAVEYGRQALDAHRESGYRKGQAEALDILGRAAAATAGADPVPYWTEALEILDALGAPGATALRHRLADRLAGQE</sequence>
<dbReference type="Gene3D" id="1.10.260.40">
    <property type="entry name" value="lambda repressor-like DNA-binding domains"/>
    <property type="match status" value="1"/>
</dbReference>
<dbReference type="SUPFAM" id="SSF52540">
    <property type="entry name" value="P-loop containing nucleoside triphosphate hydrolases"/>
    <property type="match status" value="1"/>
</dbReference>
<dbReference type="SUPFAM" id="SSF48452">
    <property type="entry name" value="TPR-like"/>
    <property type="match status" value="2"/>
</dbReference>
<dbReference type="Pfam" id="PF00931">
    <property type="entry name" value="NB-ARC"/>
    <property type="match status" value="1"/>
</dbReference>
<dbReference type="SUPFAM" id="SSF46894">
    <property type="entry name" value="C-terminal effector domain of the bipartite response regulators"/>
    <property type="match status" value="1"/>
</dbReference>
<evidence type="ECO:0000313" key="10">
    <source>
        <dbReference type="EMBL" id="TQE31665.1"/>
    </source>
</evidence>
<keyword evidence="6" id="KW-0802">TPR repeat</keyword>
<dbReference type="InterPro" id="IPR019734">
    <property type="entry name" value="TPR_rpt"/>
</dbReference>
<dbReference type="Pfam" id="PF03704">
    <property type="entry name" value="BTAD"/>
    <property type="match status" value="1"/>
</dbReference>
<organism evidence="10 11">
    <name type="scientific">Streptomyces ipomoeae</name>
    <dbReference type="NCBI Taxonomy" id="103232"/>
    <lineage>
        <taxon>Bacteria</taxon>
        <taxon>Bacillati</taxon>
        <taxon>Actinomycetota</taxon>
        <taxon>Actinomycetes</taxon>
        <taxon>Kitasatosporales</taxon>
        <taxon>Streptomycetaceae</taxon>
        <taxon>Streptomyces</taxon>
    </lineage>
</organism>
<reference evidence="10 11" key="1">
    <citation type="submission" date="2019-03" db="EMBL/GenBank/DDBJ databases">
        <title>Comparative genomic analyses of the sweetpotato soil rot pathogen, Streptomyces ipomoeae.</title>
        <authorList>
            <person name="Ruschel Soares N."/>
            <person name="Badger J.H."/>
            <person name="Huguet-Tapia J.C."/>
            <person name="Clark C.A."/>
            <person name="Pettis G.S."/>
        </authorList>
    </citation>
    <scope>NUCLEOTIDE SEQUENCE [LARGE SCALE GENOMIC DNA]</scope>
    <source>
        <strain evidence="10 11">88-35</strain>
    </source>
</reference>
<evidence type="ECO:0000256" key="4">
    <source>
        <dbReference type="ARBA" id="ARBA00023125"/>
    </source>
</evidence>
<dbReference type="InterPro" id="IPR010982">
    <property type="entry name" value="Lambda_DNA-bd_dom_sf"/>
</dbReference>
<dbReference type="SUPFAM" id="SSF47413">
    <property type="entry name" value="lambda repressor-like DNA-binding domains"/>
    <property type="match status" value="1"/>
</dbReference>
<feature type="domain" description="OmpR/PhoB-type" evidence="9">
    <location>
        <begin position="62"/>
        <end position="168"/>
    </location>
</feature>
<dbReference type="PROSITE" id="PS51755">
    <property type="entry name" value="OMPR_PHOB"/>
    <property type="match status" value="1"/>
</dbReference>
<accession>A0AAE8W1R8</accession>
<dbReference type="PROSITE" id="PS50943">
    <property type="entry name" value="HTH_CROC1"/>
    <property type="match status" value="1"/>
</dbReference>
<evidence type="ECO:0000256" key="7">
    <source>
        <dbReference type="PROSITE-ProRule" id="PRU01091"/>
    </source>
</evidence>
<protein>
    <submittedName>
        <fullName evidence="10">Tetratricopeptide repeat protein</fullName>
    </submittedName>
</protein>
<comment type="similarity">
    <text evidence="1">Belongs to the AfsR/DnrI/RedD regulatory family.</text>
</comment>
<feature type="DNA-binding region" description="OmpR/PhoB-type" evidence="7">
    <location>
        <begin position="62"/>
        <end position="168"/>
    </location>
</feature>
<dbReference type="InterPro" id="IPR001387">
    <property type="entry name" value="Cro/C1-type_HTH"/>
</dbReference>
<dbReference type="InterPro" id="IPR027417">
    <property type="entry name" value="P-loop_NTPase"/>
</dbReference>
<dbReference type="SMART" id="SM00862">
    <property type="entry name" value="Trans_reg_C"/>
    <property type="match status" value="1"/>
</dbReference>
<dbReference type="CDD" id="cd15831">
    <property type="entry name" value="BTAD"/>
    <property type="match status" value="1"/>
</dbReference>
<dbReference type="CDD" id="cd00093">
    <property type="entry name" value="HTH_XRE"/>
    <property type="match status" value="1"/>
</dbReference>
<dbReference type="PANTHER" id="PTHR35807:SF1">
    <property type="entry name" value="TRANSCRIPTIONAL REGULATOR REDD"/>
    <property type="match status" value="1"/>
</dbReference>
<dbReference type="Gene3D" id="3.40.50.300">
    <property type="entry name" value="P-loop containing nucleotide triphosphate hydrolases"/>
    <property type="match status" value="1"/>
</dbReference>
<dbReference type="Gene3D" id="1.25.40.10">
    <property type="entry name" value="Tetratricopeptide repeat domain"/>
    <property type="match status" value="4"/>
</dbReference>
<evidence type="ECO:0000259" key="8">
    <source>
        <dbReference type="PROSITE" id="PS50943"/>
    </source>
</evidence>
<dbReference type="Pfam" id="PF00486">
    <property type="entry name" value="Trans_reg_C"/>
    <property type="match status" value="1"/>
</dbReference>
<name>A0AAE8W1R8_9ACTN</name>
<comment type="caution">
    <text evidence="10">The sequence shown here is derived from an EMBL/GenBank/DDBJ whole genome shotgun (WGS) entry which is preliminary data.</text>
</comment>